<dbReference type="EMBL" id="LHZF01000165">
    <property type="protein sequence ID" value="KXV15453.1"/>
    <property type="molecule type" value="Genomic_DNA"/>
</dbReference>
<evidence type="ECO:0000313" key="2">
    <source>
        <dbReference type="Proteomes" id="UP000075526"/>
    </source>
</evidence>
<comment type="caution">
    <text evidence="1">The sequence shown here is derived from an EMBL/GenBank/DDBJ whole genome shotgun (WGS) entry which is preliminary data.</text>
</comment>
<organism evidence="1 2">
    <name type="scientific">Acetobacter malorum</name>
    <dbReference type="NCBI Taxonomy" id="178901"/>
    <lineage>
        <taxon>Bacteria</taxon>
        <taxon>Pseudomonadati</taxon>
        <taxon>Pseudomonadota</taxon>
        <taxon>Alphaproteobacteria</taxon>
        <taxon>Acetobacterales</taxon>
        <taxon>Acetobacteraceae</taxon>
        <taxon>Acetobacter</taxon>
    </lineage>
</organism>
<gene>
    <name evidence="1" type="ORF">AD933_08790</name>
</gene>
<dbReference type="AlphaFoldDB" id="A0A149RMJ1"/>
<name>A0A149RMJ1_9PROT</name>
<accession>A0A149RMJ1</accession>
<protein>
    <submittedName>
        <fullName evidence="1">Uncharacterized protein</fullName>
    </submittedName>
</protein>
<evidence type="ECO:0000313" key="1">
    <source>
        <dbReference type="EMBL" id="KXV15453.1"/>
    </source>
</evidence>
<reference evidence="1 2" key="1">
    <citation type="submission" date="2015-06" db="EMBL/GenBank/DDBJ databases">
        <title>Improved classification and identification of acetic acid bacteria using matrix-assisted laser desorption/ionization time-of-flight mass spectrometry; Gluconobacter nephelii and Gluconobacter uchimurae are later heterotypic synonyms of Gluconobacter japonicus and Gluconobacter oxydans, respectively.</title>
        <authorList>
            <person name="Li L."/>
            <person name="Cleenwerck I."/>
            <person name="De Vuyst L."/>
            <person name="Vandamme P."/>
        </authorList>
    </citation>
    <scope>NUCLEOTIDE SEQUENCE [LARGE SCALE GENOMIC DNA]</scope>
    <source>
        <strain evidence="1 2">LMG 1552</strain>
    </source>
</reference>
<proteinExistence type="predicted"/>
<dbReference type="Proteomes" id="UP000075526">
    <property type="component" value="Unassembled WGS sequence"/>
</dbReference>
<sequence length="68" mass="7869">MQNGQEDHLKHHRREHIPRHKSYFYKGPTFFPSVAAVQDGIPASFPECSELFAANAYLLFEQHQTNTP</sequence>